<dbReference type="Proteomes" id="UP000291334">
    <property type="component" value="Unassembled WGS sequence"/>
</dbReference>
<dbReference type="AlphaFoldDB" id="A0A4Q9R2N0"/>
<gene>
    <name evidence="2" type="ORF">DNK34_09365</name>
    <name evidence="1" type="ORF">DNK44_10820</name>
</gene>
<protein>
    <recommendedName>
        <fullName evidence="5">DUF2845 domain-containing protein</fullName>
    </recommendedName>
</protein>
<evidence type="ECO:0000313" key="1">
    <source>
        <dbReference type="EMBL" id="TBU93466.1"/>
    </source>
</evidence>
<dbReference type="EMBL" id="QJUM01000009">
    <property type="protein sequence ID" value="TBV07025.1"/>
    <property type="molecule type" value="Genomic_DNA"/>
</dbReference>
<proteinExistence type="predicted"/>
<comment type="caution">
    <text evidence="1">The sequence shown here is derived from an EMBL/GenBank/DDBJ whole genome shotgun (WGS) entry which is preliminary data.</text>
</comment>
<accession>A0A4Q9R2N0</accession>
<keyword evidence="3" id="KW-1185">Reference proteome</keyword>
<dbReference type="OrthoDB" id="6897087at2"/>
<dbReference type="Pfam" id="PF11006">
    <property type="entry name" value="DUF2845"/>
    <property type="match status" value="1"/>
</dbReference>
<reference evidence="3 4" key="1">
    <citation type="submission" date="2018-06" db="EMBL/GenBank/DDBJ databases">
        <title>Three novel Pseudomonas species isolated from symptomatic oak.</title>
        <authorList>
            <person name="Bueno-Gonzalez V."/>
            <person name="Brady C."/>
        </authorList>
    </citation>
    <scope>NUCLEOTIDE SEQUENCE [LARGE SCALE GENOMIC DNA]</scope>
    <source>
        <strain evidence="2 3">P26B</strain>
        <strain evidence="1 4">P6B</strain>
    </source>
</reference>
<dbReference type="EMBL" id="QJUL01000012">
    <property type="protein sequence ID" value="TBU93466.1"/>
    <property type="molecule type" value="Genomic_DNA"/>
</dbReference>
<dbReference type="InterPro" id="IPR021268">
    <property type="entry name" value="DUF2845"/>
</dbReference>
<sequence length="92" mass="10405">MLLLLLISTPSLASMRCGTALVTLDDTLEQVQEKCGDPEQRRINPPALRPNGVPRFNAAEVQHWVYGPHNGAYRHLRFIDGKLVDIRTERAR</sequence>
<dbReference type="Proteomes" id="UP000293172">
    <property type="component" value="Unassembled WGS sequence"/>
</dbReference>
<evidence type="ECO:0000313" key="2">
    <source>
        <dbReference type="EMBL" id="TBV07025.1"/>
    </source>
</evidence>
<evidence type="ECO:0008006" key="5">
    <source>
        <dbReference type="Google" id="ProtNLM"/>
    </source>
</evidence>
<organism evidence="1 4">
    <name type="scientific">Phytopseudomonas dryadis</name>
    <dbReference type="NCBI Taxonomy" id="2487520"/>
    <lineage>
        <taxon>Bacteria</taxon>
        <taxon>Pseudomonadati</taxon>
        <taxon>Pseudomonadota</taxon>
        <taxon>Gammaproteobacteria</taxon>
        <taxon>Pseudomonadales</taxon>
        <taxon>Pseudomonadaceae</taxon>
        <taxon>Phytopseudomonas</taxon>
    </lineage>
</organism>
<dbReference type="RefSeq" id="WP_131173837.1">
    <property type="nucleotide sequence ID" value="NZ_QJUL01000012.1"/>
</dbReference>
<evidence type="ECO:0000313" key="4">
    <source>
        <dbReference type="Proteomes" id="UP000293172"/>
    </source>
</evidence>
<evidence type="ECO:0000313" key="3">
    <source>
        <dbReference type="Proteomes" id="UP000291334"/>
    </source>
</evidence>
<name>A0A4Q9R2N0_9GAMM</name>